<keyword evidence="14" id="KW-1185">Reference proteome</keyword>
<evidence type="ECO:0000313" key="13">
    <source>
        <dbReference type="EMBL" id="SDS07410.1"/>
    </source>
</evidence>
<evidence type="ECO:0000256" key="11">
    <source>
        <dbReference type="SAM" id="MobiDB-lite"/>
    </source>
</evidence>
<evidence type="ECO:0000256" key="5">
    <source>
        <dbReference type="ARBA" id="ARBA00022485"/>
    </source>
</evidence>
<dbReference type="Pfam" id="PF14711">
    <property type="entry name" value="Nitr_red_bet_C"/>
    <property type="match status" value="1"/>
</dbReference>
<keyword evidence="7" id="KW-0677">Repeat</keyword>
<dbReference type="InterPro" id="IPR029263">
    <property type="entry name" value="Nitr_red_bet_C"/>
</dbReference>
<name>A0A1H1P8M6_9CELL</name>
<reference evidence="14" key="1">
    <citation type="submission" date="2016-10" db="EMBL/GenBank/DDBJ databases">
        <authorList>
            <person name="Varghese N."/>
            <person name="Submissions S."/>
        </authorList>
    </citation>
    <scope>NUCLEOTIDE SEQUENCE [LARGE SCALE GENOMIC DNA]</scope>
    <source>
        <strain evidence="14">DSM 22126</strain>
    </source>
</reference>
<evidence type="ECO:0000256" key="9">
    <source>
        <dbReference type="ARBA" id="ARBA00023004"/>
    </source>
</evidence>
<evidence type="ECO:0000259" key="12">
    <source>
        <dbReference type="PROSITE" id="PS51379"/>
    </source>
</evidence>
<dbReference type="PANTHER" id="PTHR43518">
    <property type="entry name" value="NITRATE REDUCTASE BETA SUBUNIT"/>
    <property type="match status" value="1"/>
</dbReference>
<dbReference type="AlphaFoldDB" id="A0A1H1P8M6"/>
<evidence type="ECO:0000256" key="3">
    <source>
        <dbReference type="ARBA" id="ARBA00004196"/>
    </source>
</evidence>
<feature type="domain" description="4Fe-4S ferredoxin-type" evidence="12">
    <location>
        <begin position="193"/>
        <end position="222"/>
    </location>
</feature>
<dbReference type="GO" id="GO:0051539">
    <property type="term" value="F:4 iron, 4 sulfur cluster binding"/>
    <property type="evidence" value="ECO:0007669"/>
    <property type="project" value="UniProtKB-KW"/>
</dbReference>
<feature type="compositionally biased region" description="Basic and acidic residues" evidence="11">
    <location>
        <begin position="506"/>
        <end position="518"/>
    </location>
</feature>
<comment type="cofactor">
    <cofactor evidence="1">
        <name>[3Fe-4S] cluster</name>
        <dbReference type="ChEBI" id="CHEBI:21137"/>
    </cofactor>
</comment>
<sequence>MRVLAHMGMVMHLDRCIGCHTCSVACKQVQSAAEGLEYAWFNDVETRPGRPYPSGPRAPGGPDSVAGWVRTSTGELRLRDGGRLRHLFRLFAVPGMPTIDEYVAPAEDALRPRVGGPAPERMGGARGPEPEWRPAPAADRAADPVLRHLGEHATAEIAQTFSFYLPRICEHCINPACVAACPSGALSKRVEDGIVLVDQDRCRGWRSCVPACPYGKMYINPVTGKAAKCTLCVERIEVGEPTLCSETCVGRLRYTGIVLYDGDRVEEAASVEDPQDLLQAQRDIILDPHDPEVVAAAEAAGFDEDWIMAAQYSPIYQLVSRFQVALPLHPEYRTLPMIWYVPPLSPVVDVVASTGADGEDFDTLVAAFEQLDLPVDYLAETFSAGDRDVVTGVLRRLAAVRSLTAGSGAKGSTGRAPRARRPDPKVARAVDLSPADLGELHQLLTNADYADRNIIPPAPEPGSAPPGGCSLDDLGGPGGTGPGAENGPTAAEKTRGGRFNLLGWSGKDRPHQLFPDRV</sequence>
<comment type="cofactor">
    <cofactor evidence="2">
        <name>[4Fe-4S] cluster</name>
        <dbReference type="ChEBI" id="CHEBI:49883"/>
    </cofactor>
</comment>
<evidence type="ECO:0000313" key="14">
    <source>
        <dbReference type="Proteomes" id="UP000185663"/>
    </source>
</evidence>
<gene>
    <name evidence="13" type="ORF">SAMN04489860_0734</name>
</gene>
<feature type="region of interest" description="Disordered" evidence="11">
    <location>
        <begin position="452"/>
        <end position="518"/>
    </location>
</feature>
<dbReference type="SUPFAM" id="SSF54862">
    <property type="entry name" value="4Fe-4S ferredoxins"/>
    <property type="match status" value="1"/>
</dbReference>
<feature type="region of interest" description="Disordered" evidence="11">
    <location>
        <begin position="406"/>
        <end position="426"/>
    </location>
</feature>
<dbReference type="GO" id="GO:0016020">
    <property type="term" value="C:membrane"/>
    <property type="evidence" value="ECO:0007669"/>
    <property type="project" value="TreeGrafter"/>
</dbReference>
<dbReference type="InterPro" id="IPR017896">
    <property type="entry name" value="4Fe4S_Fe-S-bd"/>
</dbReference>
<evidence type="ECO:0000256" key="4">
    <source>
        <dbReference type="ARBA" id="ARBA00022448"/>
    </source>
</evidence>
<keyword evidence="6" id="KW-0479">Metal-binding</keyword>
<evidence type="ECO:0000256" key="7">
    <source>
        <dbReference type="ARBA" id="ARBA00022737"/>
    </source>
</evidence>
<dbReference type="EMBL" id="LT629776">
    <property type="protein sequence ID" value="SDS07410.1"/>
    <property type="molecule type" value="Genomic_DNA"/>
</dbReference>
<feature type="region of interest" description="Disordered" evidence="11">
    <location>
        <begin position="110"/>
        <end position="136"/>
    </location>
</feature>
<protein>
    <submittedName>
        <fullName evidence="13">Nitrate reductase beta subunit</fullName>
    </submittedName>
</protein>
<dbReference type="eggNOG" id="COG1140">
    <property type="taxonomic scope" value="Bacteria"/>
</dbReference>
<dbReference type="RefSeq" id="WP_083371620.1">
    <property type="nucleotide sequence ID" value="NZ_LT629776.1"/>
</dbReference>
<dbReference type="OrthoDB" id="9779457at2"/>
<keyword evidence="4" id="KW-0813">Transport</keyword>
<evidence type="ECO:0000256" key="8">
    <source>
        <dbReference type="ARBA" id="ARBA00022982"/>
    </source>
</evidence>
<feature type="domain" description="4Fe-4S ferredoxin-type" evidence="12">
    <location>
        <begin position="7"/>
        <end position="37"/>
    </location>
</feature>
<dbReference type="PROSITE" id="PS51379">
    <property type="entry name" value="4FE4S_FER_2"/>
    <property type="match status" value="3"/>
</dbReference>
<organism evidence="13 14">
    <name type="scientific">Paraoerskovia marina</name>
    <dbReference type="NCBI Taxonomy" id="545619"/>
    <lineage>
        <taxon>Bacteria</taxon>
        <taxon>Bacillati</taxon>
        <taxon>Actinomycetota</taxon>
        <taxon>Actinomycetes</taxon>
        <taxon>Micrococcales</taxon>
        <taxon>Cellulomonadaceae</taxon>
        <taxon>Paraoerskovia</taxon>
    </lineage>
</organism>
<evidence type="ECO:0000256" key="1">
    <source>
        <dbReference type="ARBA" id="ARBA00001927"/>
    </source>
</evidence>
<keyword evidence="10" id="KW-0411">Iron-sulfur</keyword>
<dbReference type="Gene3D" id="3.30.70.20">
    <property type="match status" value="3"/>
</dbReference>
<dbReference type="Proteomes" id="UP000185663">
    <property type="component" value="Chromosome I"/>
</dbReference>
<evidence type="ECO:0000256" key="6">
    <source>
        <dbReference type="ARBA" id="ARBA00022723"/>
    </source>
</evidence>
<comment type="subcellular location">
    <subcellularLocation>
        <location evidence="3">Cell envelope</location>
    </subcellularLocation>
</comment>
<keyword evidence="9" id="KW-0408">Iron</keyword>
<feature type="compositionally biased region" description="Gly residues" evidence="11">
    <location>
        <begin position="475"/>
        <end position="484"/>
    </location>
</feature>
<dbReference type="Gene3D" id="1.10.3650.10">
    <property type="entry name" value="nitrate reductase domain like"/>
    <property type="match status" value="1"/>
</dbReference>
<dbReference type="STRING" id="545619.SAMN04489860_0734"/>
<evidence type="ECO:0000256" key="2">
    <source>
        <dbReference type="ARBA" id="ARBA00001966"/>
    </source>
</evidence>
<keyword evidence="8" id="KW-0249">Electron transport</keyword>
<dbReference type="GO" id="GO:0009055">
    <property type="term" value="F:electron transfer activity"/>
    <property type="evidence" value="ECO:0007669"/>
    <property type="project" value="TreeGrafter"/>
</dbReference>
<dbReference type="Pfam" id="PF13247">
    <property type="entry name" value="Fer4_11"/>
    <property type="match status" value="1"/>
</dbReference>
<dbReference type="PANTHER" id="PTHR43518:SF1">
    <property type="entry name" value="RESPIRATORY NITRATE REDUCTASE 1 BETA CHAIN"/>
    <property type="match status" value="1"/>
</dbReference>
<dbReference type="InterPro" id="IPR038262">
    <property type="entry name" value="Nitr_red_bet_C_sf"/>
</dbReference>
<accession>A0A1H1P8M6</accession>
<dbReference type="GO" id="GO:0009061">
    <property type="term" value="P:anaerobic respiration"/>
    <property type="evidence" value="ECO:0007669"/>
    <property type="project" value="TreeGrafter"/>
</dbReference>
<dbReference type="GO" id="GO:0046872">
    <property type="term" value="F:metal ion binding"/>
    <property type="evidence" value="ECO:0007669"/>
    <property type="project" value="UniProtKB-KW"/>
</dbReference>
<proteinExistence type="predicted"/>
<keyword evidence="5" id="KW-0004">4Fe-4S</keyword>
<feature type="domain" description="4Fe-4S ferredoxin-type" evidence="12">
    <location>
        <begin position="160"/>
        <end position="191"/>
    </location>
</feature>
<dbReference type="GO" id="GO:0030313">
    <property type="term" value="C:cell envelope"/>
    <property type="evidence" value="ECO:0007669"/>
    <property type="project" value="UniProtKB-SubCell"/>
</dbReference>
<evidence type="ECO:0000256" key="10">
    <source>
        <dbReference type="ARBA" id="ARBA00023014"/>
    </source>
</evidence>